<reference evidence="2" key="1">
    <citation type="submission" date="2018-05" db="EMBL/GenBank/DDBJ databases">
        <title>Pseudarcicella sp. HME7025 Genome sequencing and assembly.</title>
        <authorList>
            <person name="Kim H."/>
            <person name="Kang H."/>
            <person name="Joh K."/>
        </authorList>
    </citation>
    <scope>NUCLEOTIDE SEQUENCE [LARGE SCALE GENOMIC DNA]</scope>
    <source>
        <strain evidence="2">HME7025</strain>
    </source>
</reference>
<evidence type="ECO:0000313" key="2">
    <source>
        <dbReference type="Proteomes" id="UP000245468"/>
    </source>
</evidence>
<proteinExistence type="predicted"/>
<dbReference type="EMBL" id="CP029346">
    <property type="protein sequence ID" value="AWL08328.1"/>
    <property type="molecule type" value="Genomic_DNA"/>
</dbReference>
<name>A0A2S2DSJ5_9BACT</name>
<sequence>MRNLLTWCFFLLAVLMINDSLILSTIKNTQEASKVWVDQFSDINSEGQSSDEAQDMEEEGFVFLLQPVSHFQLFQVNQPELVVQLKTNPYQDISLDMICPPPQLSV</sequence>
<gene>
    <name evidence="1" type="ORF">HME7025_00456</name>
</gene>
<dbReference type="KEGG" id="psez:HME7025_00456"/>
<organism evidence="1 2">
    <name type="scientific">Aquirufa nivalisilvae</name>
    <dbReference type="NCBI Taxonomy" id="2516557"/>
    <lineage>
        <taxon>Bacteria</taxon>
        <taxon>Pseudomonadati</taxon>
        <taxon>Bacteroidota</taxon>
        <taxon>Cytophagia</taxon>
        <taxon>Cytophagales</taxon>
        <taxon>Flectobacillaceae</taxon>
        <taxon>Aquirufa</taxon>
    </lineage>
</organism>
<protein>
    <submittedName>
        <fullName evidence="1">Uncharacterized protein</fullName>
    </submittedName>
</protein>
<accession>A0A2S2DSJ5</accession>
<dbReference type="RefSeq" id="WP_154401916.1">
    <property type="nucleotide sequence ID" value="NZ_CP029346.1"/>
</dbReference>
<evidence type="ECO:0000313" key="1">
    <source>
        <dbReference type="EMBL" id="AWL08328.1"/>
    </source>
</evidence>
<keyword evidence="2" id="KW-1185">Reference proteome</keyword>
<dbReference type="Proteomes" id="UP000245468">
    <property type="component" value="Chromosome"/>
</dbReference>
<dbReference type="AlphaFoldDB" id="A0A2S2DSJ5"/>
<dbReference type="OrthoDB" id="9923852at2"/>